<feature type="non-terminal residue" evidence="1">
    <location>
        <position position="82"/>
    </location>
</feature>
<gene>
    <name evidence="1" type="ORF">B7463_g1734</name>
</gene>
<feature type="non-terminal residue" evidence="1">
    <location>
        <position position="1"/>
    </location>
</feature>
<name>A0A3E2HMR7_SCYLI</name>
<protein>
    <submittedName>
        <fullName evidence="1">Uncharacterized protein</fullName>
    </submittedName>
</protein>
<dbReference type="EMBL" id="NCSJ02000018">
    <property type="protein sequence ID" value="RFU34660.1"/>
    <property type="molecule type" value="Genomic_DNA"/>
</dbReference>
<dbReference type="AlphaFoldDB" id="A0A3E2HMR7"/>
<proteinExistence type="predicted"/>
<reference evidence="1 2" key="1">
    <citation type="submission" date="2018-05" db="EMBL/GenBank/DDBJ databases">
        <title>Draft genome sequence of Scytalidium lignicola DSM 105466, a ubiquitous saprotrophic fungus.</title>
        <authorList>
            <person name="Buettner E."/>
            <person name="Gebauer A.M."/>
            <person name="Hofrichter M."/>
            <person name="Liers C."/>
            <person name="Kellner H."/>
        </authorList>
    </citation>
    <scope>NUCLEOTIDE SEQUENCE [LARGE SCALE GENOMIC DNA]</scope>
    <source>
        <strain evidence="1 2">DSM 105466</strain>
    </source>
</reference>
<sequence length="82" mass="9157">MIVPSTKQDSTQEVGNNERTKLDAISTMKIPLSVDLSEAEIFRDLETENASVATRFNYHTVQYCNYQQGHGVAKLLVRRAAG</sequence>
<keyword evidence="2" id="KW-1185">Reference proteome</keyword>
<accession>A0A3E2HMR7</accession>
<dbReference type="Proteomes" id="UP000258309">
    <property type="component" value="Unassembled WGS sequence"/>
</dbReference>
<comment type="caution">
    <text evidence="1">The sequence shown here is derived from an EMBL/GenBank/DDBJ whole genome shotgun (WGS) entry which is preliminary data.</text>
</comment>
<evidence type="ECO:0000313" key="1">
    <source>
        <dbReference type="EMBL" id="RFU34660.1"/>
    </source>
</evidence>
<evidence type="ECO:0000313" key="2">
    <source>
        <dbReference type="Proteomes" id="UP000258309"/>
    </source>
</evidence>
<organism evidence="1 2">
    <name type="scientific">Scytalidium lignicola</name>
    <name type="common">Hyphomycete</name>
    <dbReference type="NCBI Taxonomy" id="5539"/>
    <lineage>
        <taxon>Eukaryota</taxon>
        <taxon>Fungi</taxon>
        <taxon>Dikarya</taxon>
        <taxon>Ascomycota</taxon>
        <taxon>Pezizomycotina</taxon>
        <taxon>Leotiomycetes</taxon>
        <taxon>Leotiomycetes incertae sedis</taxon>
        <taxon>Scytalidium</taxon>
    </lineage>
</organism>